<evidence type="ECO:0000256" key="5">
    <source>
        <dbReference type="ARBA" id="ARBA00022475"/>
    </source>
</evidence>
<keyword evidence="4" id="KW-0813">Transport</keyword>
<evidence type="ECO:0000256" key="1">
    <source>
        <dbReference type="ARBA" id="ARBA00004651"/>
    </source>
</evidence>
<dbReference type="InterPro" id="IPR035906">
    <property type="entry name" value="MetI-like_sf"/>
</dbReference>
<dbReference type="PROSITE" id="PS50928">
    <property type="entry name" value="ABC_TM1"/>
    <property type="match status" value="1"/>
</dbReference>
<evidence type="ECO:0000256" key="3">
    <source>
        <dbReference type="ARBA" id="ARBA00016864"/>
    </source>
</evidence>
<dbReference type="Pfam" id="PF00528">
    <property type="entry name" value="BPD_transp_1"/>
    <property type="match status" value="1"/>
</dbReference>
<feature type="transmembrane region" description="Helical" evidence="9">
    <location>
        <begin position="101"/>
        <end position="125"/>
    </location>
</feature>
<dbReference type="InterPro" id="IPR005672">
    <property type="entry name" value="Phosphate_PstA"/>
</dbReference>
<reference evidence="11 12" key="1">
    <citation type="submission" date="2016-10" db="EMBL/GenBank/DDBJ databases">
        <authorList>
            <person name="de Groot N.N."/>
        </authorList>
    </citation>
    <scope>NUCLEOTIDE SEQUENCE [LARGE SCALE GENOMIC DNA]</scope>
    <source>
        <strain>GEY</strain>
        <strain evidence="12">DSM 9560</strain>
    </source>
</reference>
<dbReference type="STRING" id="1003.SAMN04488541_103310"/>
<dbReference type="SUPFAM" id="SSF161098">
    <property type="entry name" value="MetI-like"/>
    <property type="match status" value="1"/>
</dbReference>
<evidence type="ECO:0000256" key="8">
    <source>
        <dbReference type="ARBA" id="ARBA00023136"/>
    </source>
</evidence>
<dbReference type="RefSeq" id="WP_091548586.1">
    <property type="nucleotide sequence ID" value="NZ_FONY01000033.1"/>
</dbReference>
<dbReference type="InterPro" id="IPR000515">
    <property type="entry name" value="MetI-like"/>
</dbReference>
<proteinExistence type="inferred from homology"/>
<dbReference type="Gene3D" id="1.10.3720.10">
    <property type="entry name" value="MetI-like"/>
    <property type="match status" value="1"/>
</dbReference>
<dbReference type="NCBIfam" id="TIGR00974">
    <property type="entry name" value="3a0107s02c"/>
    <property type="match status" value="1"/>
</dbReference>
<dbReference type="EMBL" id="FONY01000033">
    <property type="protein sequence ID" value="SFF42378.1"/>
    <property type="molecule type" value="Genomic_DNA"/>
</dbReference>
<feature type="transmembrane region" description="Helical" evidence="9">
    <location>
        <begin position="192"/>
        <end position="218"/>
    </location>
</feature>
<keyword evidence="7 9" id="KW-1133">Transmembrane helix</keyword>
<accession>A0A1I2IL78</accession>
<organism evidence="11 12">
    <name type="scientific">Thermoflexibacter ruber</name>
    <dbReference type="NCBI Taxonomy" id="1003"/>
    <lineage>
        <taxon>Bacteria</taxon>
        <taxon>Pseudomonadati</taxon>
        <taxon>Bacteroidota</taxon>
        <taxon>Cytophagia</taxon>
        <taxon>Cytophagales</taxon>
        <taxon>Thermoflexibacteraceae</taxon>
        <taxon>Thermoflexibacter</taxon>
    </lineage>
</organism>
<evidence type="ECO:0000256" key="7">
    <source>
        <dbReference type="ARBA" id="ARBA00022989"/>
    </source>
</evidence>
<dbReference type="PANTHER" id="PTHR43470:SF3">
    <property type="entry name" value="PHOSPHATE TRANSPORT SYSTEM PERMEASE PROTEIN PSTA-RELATED"/>
    <property type="match status" value="1"/>
</dbReference>
<sequence>MQNAKNIKQALAFTVFRILAGLVVGILLTVFLFIFLRGIGIISWEFLTAAPKEGMLKGGIVTAIIGTFLLIFYSALIAFPVGILSGIYMNEYLKDGKVKRFITIITNNLAGIPSVVFGLFGLSIFVNTLGWGVSVISGAFTLAIMILPIVIRTTEESLKQVEYNFRLASYAMGATKWQTIWKIVLPTAMPNIITGLILSVGRVAGETAPIIFTAVAYFLPTIDFSIDKPVMALPYHLYVLSTSGINLQASRDVAFGTALVLVSLIFILNLLANFLRKRLKVSSTK</sequence>
<keyword evidence="5 9" id="KW-1003">Cell membrane</keyword>
<evidence type="ECO:0000256" key="4">
    <source>
        <dbReference type="ARBA" id="ARBA00022448"/>
    </source>
</evidence>
<dbReference type="CDD" id="cd06261">
    <property type="entry name" value="TM_PBP2"/>
    <property type="match status" value="1"/>
</dbReference>
<evidence type="ECO:0000313" key="11">
    <source>
        <dbReference type="EMBL" id="SFF42378.1"/>
    </source>
</evidence>
<comment type="subcellular location">
    <subcellularLocation>
        <location evidence="1 9">Cell membrane</location>
        <topology evidence="1 9">Multi-pass membrane protein</topology>
    </subcellularLocation>
</comment>
<dbReference type="GO" id="GO:0035435">
    <property type="term" value="P:phosphate ion transmembrane transport"/>
    <property type="evidence" value="ECO:0007669"/>
    <property type="project" value="InterPro"/>
</dbReference>
<dbReference type="Proteomes" id="UP000199513">
    <property type="component" value="Unassembled WGS sequence"/>
</dbReference>
<keyword evidence="12" id="KW-1185">Reference proteome</keyword>
<dbReference type="AlphaFoldDB" id="A0A1I2IL78"/>
<dbReference type="GO" id="GO:0005886">
    <property type="term" value="C:plasma membrane"/>
    <property type="evidence" value="ECO:0007669"/>
    <property type="project" value="UniProtKB-SubCell"/>
</dbReference>
<keyword evidence="6 9" id="KW-0812">Transmembrane</keyword>
<evidence type="ECO:0000256" key="9">
    <source>
        <dbReference type="RuleBase" id="RU363043"/>
    </source>
</evidence>
<dbReference type="PANTHER" id="PTHR43470">
    <property type="entry name" value="PHOSPHATE TRANSPORT SYSTEM PERMEASE PROTEIN PSTA-RELATED"/>
    <property type="match status" value="1"/>
</dbReference>
<dbReference type="OrthoDB" id="9785113at2"/>
<feature type="transmembrane region" description="Helical" evidence="9">
    <location>
        <begin position="12"/>
        <end position="40"/>
    </location>
</feature>
<evidence type="ECO:0000259" key="10">
    <source>
        <dbReference type="PROSITE" id="PS50928"/>
    </source>
</evidence>
<name>A0A1I2IL78_9BACT</name>
<evidence type="ECO:0000313" key="12">
    <source>
        <dbReference type="Proteomes" id="UP000199513"/>
    </source>
</evidence>
<protein>
    <recommendedName>
        <fullName evidence="3 9">Phosphate transport system permease protein PstA</fullName>
    </recommendedName>
</protein>
<evidence type="ECO:0000256" key="2">
    <source>
        <dbReference type="ARBA" id="ARBA00007069"/>
    </source>
</evidence>
<keyword evidence="8 9" id="KW-0472">Membrane</keyword>
<evidence type="ECO:0000256" key="6">
    <source>
        <dbReference type="ARBA" id="ARBA00022692"/>
    </source>
</evidence>
<dbReference type="GO" id="GO:0005315">
    <property type="term" value="F:phosphate transmembrane transporter activity"/>
    <property type="evidence" value="ECO:0007669"/>
    <property type="project" value="InterPro"/>
</dbReference>
<feature type="domain" description="ABC transmembrane type-1" evidence="10">
    <location>
        <begin position="64"/>
        <end position="272"/>
    </location>
</feature>
<comment type="similarity">
    <text evidence="2 9">Belongs to the binding-protein-dependent transport system permease family. CysTW subfamily.</text>
</comment>
<gene>
    <name evidence="11" type="ORF">SAMN04488541_103310</name>
</gene>
<feature type="transmembrane region" description="Helical" evidence="9">
    <location>
        <begin position="60"/>
        <end position="89"/>
    </location>
</feature>
<feature type="transmembrane region" description="Helical" evidence="9">
    <location>
        <begin position="131"/>
        <end position="151"/>
    </location>
</feature>
<feature type="transmembrane region" description="Helical" evidence="9">
    <location>
        <begin position="253"/>
        <end position="275"/>
    </location>
</feature>